<dbReference type="KEGG" id="eus:EUTSA_v10002751mg"/>
<dbReference type="Proteomes" id="UP000030689">
    <property type="component" value="Unassembled WGS sequence"/>
</dbReference>
<evidence type="ECO:0000256" key="1">
    <source>
        <dbReference type="SAM" id="SignalP"/>
    </source>
</evidence>
<feature type="chain" id="PRO_5004723140" description="Plant thionin family protein" evidence="1">
    <location>
        <begin position="27"/>
        <end position="78"/>
    </location>
</feature>
<gene>
    <name evidence="2" type="ORF">EUTSA_v10002751mg</name>
</gene>
<sequence length="78" mass="8790">MNMKKCIVLVMVVTIVIVTGVREVEGLSCMDKCLFKCGFFFQHPVSCEDKCERECHESPSLLSQSSQMETIGMRNIKG</sequence>
<proteinExistence type="predicted"/>
<evidence type="ECO:0008006" key="4">
    <source>
        <dbReference type="Google" id="ProtNLM"/>
    </source>
</evidence>
<keyword evidence="1" id="KW-0732">Signal</keyword>
<organism evidence="2 3">
    <name type="scientific">Eutrema salsugineum</name>
    <name type="common">Saltwater cress</name>
    <name type="synonym">Sisymbrium salsugineum</name>
    <dbReference type="NCBI Taxonomy" id="72664"/>
    <lineage>
        <taxon>Eukaryota</taxon>
        <taxon>Viridiplantae</taxon>
        <taxon>Streptophyta</taxon>
        <taxon>Embryophyta</taxon>
        <taxon>Tracheophyta</taxon>
        <taxon>Spermatophyta</taxon>
        <taxon>Magnoliopsida</taxon>
        <taxon>eudicotyledons</taxon>
        <taxon>Gunneridae</taxon>
        <taxon>Pentapetalae</taxon>
        <taxon>rosids</taxon>
        <taxon>malvids</taxon>
        <taxon>Brassicales</taxon>
        <taxon>Brassicaceae</taxon>
        <taxon>Eutremeae</taxon>
        <taxon>Eutrema</taxon>
    </lineage>
</organism>
<protein>
    <recommendedName>
        <fullName evidence="4">Plant thionin family protein</fullName>
    </recommendedName>
</protein>
<reference evidence="2 3" key="1">
    <citation type="journal article" date="2013" name="Front. Plant Sci.">
        <title>The Reference Genome of the Halophytic Plant Eutrema salsugineum.</title>
        <authorList>
            <person name="Yang R."/>
            <person name="Jarvis D.E."/>
            <person name="Chen H."/>
            <person name="Beilstein M.A."/>
            <person name="Grimwood J."/>
            <person name="Jenkins J."/>
            <person name="Shu S."/>
            <person name="Prochnik S."/>
            <person name="Xin M."/>
            <person name="Ma C."/>
            <person name="Schmutz J."/>
            <person name="Wing R.A."/>
            <person name="Mitchell-Olds T."/>
            <person name="Schumaker K.S."/>
            <person name="Wang X."/>
        </authorList>
    </citation>
    <scope>NUCLEOTIDE SEQUENCE [LARGE SCALE GENOMIC DNA]</scope>
</reference>
<dbReference type="OrthoDB" id="1080542at2759"/>
<dbReference type="Gramene" id="ESQ37566">
    <property type="protein sequence ID" value="ESQ37566"/>
    <property type="gene ID" value="EUTSA_v10002751mg"/>
</dbReference>
<name>V4MYE5_EUTSA</name>
<dbReference type="AlphaFoldDB" id="V4MYE5"/>
<dbReference type="OMA" id="KCVVLMV"/>
<feature type="signal peptide" evidence="1">
    <location>
        <begin position="1"/>
        <end position="26"/>
    </location>
</feature>
<evidence type="ECO:0000313" key="3">
    <source>
        <dbReference type="Proteomes" id="UP000030689"/>
    </source>
</evidence>
<dbReference type="EMBL" id="KI517609">
    <property type="protein sequence ID" value="ESQ37566.1"/>
    <property type="molecule type" value="Genomic_DNA"/>
</dbReference>
<accession>V4MYE5</accession>
<keyword evidence="3" id="KW-1185">Reference proteome</keyword>
<evidence type="ECO:0000313" key="2">
    <source>
        <dbReference type="EMBL" id="ESQ37566.1"/>
    </source>
</evidence>